<dbReference type="HOGENOM" id="CLU_027352_0_0_1"/>
<evidence type="ECO:0000256" key="1">
    <source>
        <dbReference type="ARBA" id="ARBA00038215"/>
    </source>
</evidence>
<dbReference type="AlphaFoldDB" id="A0A066XCS7"/>
<gene>
    <name evidence="4" type="ORF">CSUB01_12338</name>
</gene>
<protein>
    <submittedName>
        <fullName evidence="4">Putative penicillin-binding protein</fullName>
    </submittedName>
</protein>
<feature type="domain" description="Beta-lactamase-related" evidence="3">
    <location>
        <begin position="282"/>
        <end position="547"/>
    </location>
</feature>
<feature type="chain" id="PRO_5001633817" evidence="2">
    <location>
        <begin position="22"/>
        <end position="667"/>
    </location>
</feature>
<evidence type="ECO:0000313" key="5">
    <source>
        <dbReference type="Proteomes" id="UP000027238"/>
    </source>
</evidence>
<sequence length="667" mass="74053">MRPHLVFTLLSLVFLYPVSFAASGPLPDVQSYFDLNGAAHATKSKELMANGYRIISLSSYGTPPNNKYAAVTWLRWWKLMGYVSRFVSAVGPGGSGARFAAVMEKGFGGKVKHWCNVAKPGDVHWADDTSYVVKDFSTYGKPNDRRYCVVAYENMGNEMETIFYNIKKSSDFSAIYRAQLKKPFWRPVHLFVGDDQRITPQFANNWVGEWAVKTDLTVEQLEAEIKSHQRKGRLYPIHIDGTGTGKNARFAVIFAETDVPESRKWTVTGKEGDRKMTNQLDSIMKTWMQLNGVRQAQLAAARDGEIFIERGYTWAESNRAIVEPDDVFLLASLSKMFTHAAIHNLIQAGKLDDSTLVYNLLGFNNPKDPRALKTTISHLLEHSTGYNRSISKDTAFEFRAAAKYLYDSKRPANLHDMIEYQLTKPLDFEPGANVSYSNYGMMLLGYVVSKITQQPFLTFLRENILEGLDVRVYETAAEKHVSDRIVQESRFVGLDAAHPESLEMVPYVFGGDGAIKEECDATFSLAASASTVAKFIGKHAAWGTGGRKTSQGRQGTLPGARSFAMSSPSGIDWALVINTRDFVYPVGGEDESERLAMKILMPFFDKPNACLHWMPSPDAADEGSQKPLLLYPVVPAHDNSGRMSGTLTQTTALVNSAAPKSVSGTIP</sequence>
<dbReference type="EMBL" id="JMSE01000855">
    <property type="protein sequence ID" value="KDN66993.1"/>
    <property type="molecule type" value="Genomic_DNA"/>
</dbReference>
<reference evidence="5" key="1">
    <citation type="journal article" date="2014" name="Genome Announc.">
        <title>Draft genome sequence of Colletotrichum sublineola, a destructive pathogen of cultivated sorghum.</title>
        <authorList>
            <person name="Baroncelli R."/>
            <person name="Sanz-Martin J.M."/>
            <person name="Rech G.E."/>
            <person name="Sukno S.A."/>
            <person name="Thon M.R."/>
        </authorList>
    </citation>
    <scope>NUCLEOTIDE SEQUENCE [LARGE SCALE GENOMIC DNA]</scope>
    <source>
        <strain evidence="5">TX430BB</strain>
    </source>
</reference>
<keyword evidence="2" id="KW-0732">Signal</keyword>
<feature type="signal peptide" evidence="2">
    <location>
        <begin position="1"/>
        <end position="21"/>
    </location>
</feature>
<dbReference type="OrthoDB" id="5946976at2759"/>
<dbReference type="Pfam" id="PF17660">
    <property type="entry name" value="BTRD1"/>
    <property type="match status" value="3"/>
</dbReference>
<dbReference type="PANTHER" id="PTHR46825:SF9">
    <property type="entry name" value="BETA-LACTAMASE-RELATED DOMAIN-CONTAINING PROTEIN"/>
    <property type="match status" value="1"/>
</dbReference>
<dbReference type="InterPro" id="IPR001466">
    <property type="entry name" value="Beta-lactam-related"/>
</dbReference>
<dbReference type="PANTHER" id="PTHR46825">
    <property type="entry name" value="D-ALANYL-D-ALANINE-CARBOXYPEPTIDASE/ENDOPEPTIDASE AMPH"/>
    <property type="match status" value="1"/>
</dbReference>
<accession>A0A066XCS7</accession>
<dbReference type="Gene3D" id="3.40.710.10">
    <property type="entry name" value="DD-peptidase/beta-lactamase superfamily"/>
    <property type="match status" value="1"/>
</dbReference>
<dbReference type="SUPFAM" id="SSF56601">
    <property type="entry name" value="beta-lactamase/transpeptidase-like"/>
    <property type="match status" value="1"/>
</dbReference>
<evidence type="ECO:0000256" key="2">
    <source>
        <dbReference type="SAM" id="SignalP"/>
    </source>
</evidence>
<name>A0A066XCS7_COLSU</name>
<dbReference type="InterPro" id="IPR050491">
    <property type="entry name" value="AmpC-like"/>
</dbReference>
<dbReference type="OMA" id="WTVTGKE"/>
<organism evidence="4 5">
    <name type="scientific">Colletotrichum sublineola</name>
    <name type="common">Sorghum anthracnose fungus</name>
    <dbReference type="NCBI Taxonomy" id="1173701"/>
    <lineage>
        <taxon>Eukaryota</taxon>
        <taxon>Fungi</taxon>
        <taxon>Dikarya</taxon>
        <taxon>Ascomycota</taxon>
        <taxon>Pezizomycotina</taxon>
        <taxon>Sordariomycetes</taxon>
        <taxon>Hypocreomycetidae</taxon>
        <taxon>Glomerellales</taxon>
        <taxon>Glomerellaceae</taxon>
        <taxon>Colletotrichum</taxon>
        <taxon>Colletotrichum graminicola species complex</taxon>
    </lineage>
</organism>
<evidence type="ECO:0000313" key="4">
    <source>
        <dbReference type="EMBL" id="KDN66993.1"/>
    </source>
</evidence>
<dbReference type="Pfam" id="PF00144">
    <property type="entry name" value="Beta-lactamase"/>
    <property type="match status" value="1"/>
</dbReference>
<dbReference type="eggNOG" id="ENOG502S73P">
    <property type="taxonomic scope" value="Eukaryota"/>
</dbReference>
<comment type="similarity">
    <text evidence="1">Belongs to the peptidase S12 family.</text>
</comment>
<dbReference type="Proteomes" id="UP000027238">
    <property type="component" value="Unassembled WGS sequence"/>
</dbReference>
<keyword evidence="5" id="KW-1185">Reference proteome</keyword>
<dbReference type="InterPro" id="IPR049511">
    <property type="entry name" value="PGH-like_rpt"/>
</dbReference>
<dbReference type="STRING" id="1173701.A0A066XCS7"/>
<dbReference type="InterPro" id="IPR012338">
    <property type="entry name" value="Beta-lactam/transpept-like"/>
</dbReference>
<evidence type="ECO:0000259" key="3">
    <source>
        <dbReference type="Pfam" id="PF00144"/>
    </source>
</evidence>
<comment type="caution">
    <text evidence="4">The sequence shown here is derived from an EMBL/GenBank/DDBJ whole genome shotgun (WGS) entry which is preliminary data.</text>
</comment>
<proteinExistence type="inferred from homology"/>